<organism evidence="2 3">
    <name type="scientific">Natrarchaeobius halalkaliphilus</name>
    <dbReference type="NCBI Taxonomy" id="1679091"/>
    <lineage>
        <taxon>Archaea</taxon>
        <taxon>Methanobacteriati</taxon>
        <taxon>Methanobacteriota</taxon>
        <taxon>Stenosarchaea group</taxon>
        <taxon>Halobacteria</taxon>
        <taxon>Halobacteriales</taxon>
        <taxon>Natrialbaceae</taxon>
        <taxon>Natrarchaeobius</taxon>
    </lineage>
</organism>
<dbReference type="EMBL" id="REFY01000002">
    <property type="protein sequence ID" value="RQG91182.1"/>
    <property type="molecule type" value="Genomic_DNA"/>
</dbReference>
<dbReference type="OrthoDB" id="157642at2157"/>
<accession>A0A3N6MZY6</accession>
<evidence type="ECO:0000313" key="3">
    <source>
        <dbReference type="Proteomes" id="UP000273828"/>
    </source>
</evidence>
<evidence type="ECO:0000313" key="2">
    <source>
        <dbReference type="EMBL" id="RQG91182.1"/>
    </source>
</evidence>
<name>A0A3N6MZY6_9EURY</name>
<dbReference type="PROSITE" id="PS51318">
    <property type="entry name" value="TAT"/>
    <property type="match status" value="1"/>
</dbReference>
<keyword evidence="1" id="KW-1133">Transmembrane helix</keyword>
<keyword evidence="1" id="KW-0812">Transmembrane</keyword>
<gene>
    <name evidence="2" type="ORF">EA462_04105</name>
</gene>
<dbReference type="InterPro" id="IPR055941">
    <property type="entry name" value="DUF7519"/>
</dbReference>
<dbReference type="Pfam" id="PF24363">
    <property type="entry name" value="DUF7519"/>
    <property type="match status" value="1"/>
</dbReference>
<feature type="transmembrane region" description="Helical" evidence="1">
    <location>
        <begin position="23"/>
        <end position="54"/>
    </location>
</feature>
<dbReference type="AlphaFoldDB" id="A0A3N6MZY6"/>
<dbReference type="InterPro" id="IPR006311">
    <property type="entry name" value="TAT_signal"/>
</dbReference>
<keyword evidence="3" id="KW-1185">Reference proteome</keyword>
<feature type="transmembrane region" description="Helical" evidence="1">
    <location>
        <begin position="131"/>
        <end position="151"/>
    </location>
</feature>
<protein>
    <submittedName>
        <fullName evidence="2">Uncharacterized protein</fullName>
    </submittedName>
</protein>
<comment type="caution">
    <text evidence="2">The sequence shown here is derived from an EMBL/GenBank/DDBJ whole genome shotgun (WGS) entry which is preliminary data.</text>
</comment>
<proteinExistence type="predicted"/>
<reference evidence="2 3" key="1">
    <citation type="submission" date="2018-10" db="EMBL/GenBank/DDBJ databases">
        <title>Natrarchaeobius chitinivorans gen. nov., sp. nov., and Natrarchaeobius haloalkaliphilus sp. nov., alkaliphilic, chitin-utilizing haloarchaea from hypersaline alkaline lakes.</title>
        <authorList>
            <person name="Sorokin D.Y."/>
            <person name="Elcheninov A.G."/>
            <person name="Kostrikina N.A."/>
            <person name="Bale N.J."/>
            <person name="Sinninghe Damste J.S."/>
            <person name="Khijniak T.V."/>
            <person name="Kublanov I.V."/>
            <person name="Toshchakov S.V."/>
        </authorList>
    </citation>
    <scope>NUCLEOTIDE SEQUENCE [LARGE SCALE GENOMIC DNA]</scope>
    <source>
        <strain evidence="2 3">AArcht-Sl</strain>
    </source>
</reference>
<feature type="transmembrane region" description="Helical" evidence="1">
    <location>
        <begin position="66"/>
        <end position="85"/>
    </location>
</feature>
<sequence>MTDPTGSRVEITRRPTLVASGGAIAAVALATVIVALTSTTAGALALVGLVSLLAGVGAEQPFNRDLVVDLGSLAAFAGVIVAGLEGSSIELTLLATVCVVVAWDLAGSAVDLGRQLGREADTRRLEIVQTVSSLLIGLTTVTIGYGVYAVAASGQPVGALVLLLLAGTFATLALGTRR</sequence>
<feature type="transmembrane region" description="Helical" evidence="1">
    <location>
        <begin position="157"/>
        <end position="175"/>
    </location>
</feature>
<dbReference type="RefSeq" id="WP_124177299.1">
    <property type="nucleotide sequence ID" value="NZ_REFY01000002.1"/>
</dbReference>
<dbReference type="Proteomes" id="UP000273828">
    <property type="component" value="Unassembled WGS sequence"/>
</dbReference>
<keyword evidence="1" id="KW-0472">Membrane</keyword>
<feature type="transmembrane region" description="Helical" evidence="1">
    <location>
        <begin position="91"/>
        <end position="110"/>
    </location>
</feature>
<evidence type="ECO:0000256" key="1">
    <source>
        <dbReference type="SAM" id="Phobius"/>
    </source>
</evidence>